<comment type="caution">
    <text evidence="1">The sequence shown here is derived from an EMBL/GenBank/DDBJ whole genome shotgun (WGS) entry which is preliminary data.</text>
</comment>
<name>A0A4Z0Q4R8_9BACT</name>
<accession>A0A4Z0Q4R8</accession>
<protein>
    <recommendedName>
        <fullName evidence="3">DUF4440 domain-containing protein</fullName>
    </recommendedName>
</protein>
<evidence type="ECO:0008006" key="3">
    <source>
        <dbReference type="Google" id="ProtNLM"/>
    </source>
</evidence>
<dbReference type="RefSeq" id="WP_135462596.1">
    <property type="nucleotide sequence ID" value="NZ_SRLC01000001.1"/>
</dbReference>
<keyword evidence="2" id="KW-1185">Reference proteome</keyword>
<dbReference type="Proteomes" id="UP000297549">
    <property type="component" value="Unassembled WGS sequence"/>
</dbReference>
<organism evidence="1 2">
    <name type="scientific">Hymenobacter aquaticus</name>
    <dbReference type="NCBI Taxonomy" id="1867101"/>
    <lineage>
        <taxon>Bacteria</taxon>
        <taxon>Pseudomonadati</taxon>
        <taxon>Bacteroidota</taxon>
        <taxon>Cytophagia</taxon>
        <taxon>Cytophagales</taxon>
        <taxon>Hymenobacteraceae</taxon>
        <taxon>Hymenobacter</taxon>
    </lineage>
</organism>
<reference evidence="1 2" key="1">
    <citation type="submission" date="2019-04" db="EMBL/GenBank/DDBJ databases">
        <authorList>
            <person name="Feng G."/>
            <person name="Zhang J."/>
            <person name="Zhu H."/>
        </authorList>
    </citation>
    <scope>NUCLEOTIDE SEQUENCE [LARGE SCALE GENOMIC DNA]</scope>
    <source>
        <strain evidence="1 2">JCM 31653</strain>
    </source>
</reference>
<sequence>MSGDVTTFLQPQGSRVARAGDLSYTYGTYLSAQNPADQGGYLHVWQQEACGWRLVAEVLTPTAPPKP</sequence>
<dbReference type="Gene3D" id="3.10.450.50">
    <property type="match status" value="1"/>
</dbReference>
<proteinExistence type="predicted"/>
<dbReference type="AlphaFoldDB" id="A0A4Z0Q4R8"/>
<dbReference type="OrthoDB" id="1119084at2"/>
<evidence type="ECO:0000313" key="2">
    <source>
        <dbReference type="Proteomes" id="UP000297549"/>
    </source>
</evidence>
<gene>
    <name evidence="1" type="ORF">E5K00_07410</name>
</gene>
<dbReference type="EMBL" id="SRLC01000001">
    <property type="protein sequence ID" value="TGE25017.1"/>
    <property type="molecule type" value="Genomic_DNA"/>
</dbReference>
<evidence type="ECO:0000313" key="1">
    <source>
        <dbReference type="EMBL" id="TGE25017.1"/>
    </source>
</evidence>